<dbReference type="PANTHER" id="PTHR18964">
    <property type="entry name" value="ROK (REPRESSOR, ORF, KINASE) FAMILY"/>
    <property type="match status" value="1"/>
</dbReference>
<comment type="caution">
    <text evidence="2">The sequence shown here is derived from an EMBL/GenBank/DDBJ whole genome shotgun (WGS) entry which is preliminary data.</text>
</comment>
<protein>
    <submittedName>
        <fullName evidence="2">ROK family protein</fullName>
    </submittedName>
</protein>
<dbReference type="PANTHER" id="PTHR18964:SF165">
    <property type="entry name" value="BETA-GLUCOSIDE KINASE"/>
    <property type="match status" value="1"/>
</dbReference>
<accession>A0A5D6WB27</accession>
<organism evidence="2 3">
    <name type="scientific">Selenomonas ruminis</name>
    <dbReference type="NCBI Taxonomy" id="2593411"/>
    <lineage>
        <taxon>Bacteria</taxon>
        <taxon>Bacillati</taxon>
        <taxon>Bacillota</taxon>
        <taxon>Negativicutes</taxon>
        <taxon>Selenomonadales</taxon>
        <taxon>Selenomonadaceae</taxon>
        <taxon>Selenomonas</taxon>
    </lineage>
</organism>
<keyword evidence="3" id="KW-1185">Reference proteome</keyword>
<dbReference type="CDD" id="cd24068">
    <property type="entry name" value="ASKHA_NBD_ROK_FnNanK-like"/>
    <property type="match status" value="1"/>
</dbReference>
<dbReference type="InterPro" id="IPR000600">
    <property type="entry name" value="ROK"/>
</dbReference>
<dbReference type="OrthoDB" id="9795247at2"/>
<reference evidence="2 3" key="1">
    <citation type="submission" date="2019-08" db="EMBL/GenBank/DDBJ databases">
        <title>Selenomonas sp. mPRGC5 and Selenomonas sp. mPRGC8 isolated from ruminal fluid of dairy goat (Capra hircus).</title>
        <authorList>
            <person name="Poothong S."/>
            <person name="Nuengjamnong C."/>
            <person name="Tanasupawat S."/>
        </authorList>
    </citation>
    <scope>NUCLEOTIDE SEQUENCE [LARGE SCALE GENOMIC DNA]</scope>
    <source>
        <strain evidence="3">mPRGC5</strain>
    </source>
</reference>
<name>A0A5D6WB27_9FIRM</name>
<dbReference type="EMBL" id="VTOY01000002">
    <property type="protein sequence ID" value="TYZ23928.1"/>
    <property type="molecule type" value="Genomic_DNA"/>
</dbReference>
<evidence type="ECO:0000256" key="1">
    <source>
        <dbReference type="ARBA" id="ARBA00006479"/>
    </source>
</evidence>
<gene>
    <name evidence="2" type="ORF">FZ040_04185</name>
</gene>
<sequence length="299" mass="31929">MQRNFVTIDIGGMAIKYGLADETGAFLEKKSRPTLAREEGGEGILRKVVEIVKRYQQDFLLDGVAIDTAGIVRPDASGEIVFAGERSFPGYTGLKLGTAVREACGVNCVVENDVNAAALGEYWRGAAQGAGSAFVMTVGTGVGGCFVLDGKIWHGAGFSAGEAGFMRIHGDHRVLEEVASARAMIVEAAASHNVSPAELDGETVFEWAMCGDADAVLAIEHMVDNLSEGIANIYCLLNPEVFVLGGGIMAQQEYLRPRIEQRLEELVVPAMRKATRLEFAKLGNDAGMIGALYSLLQKN</sequence>
<evidence type="ECO:0000313" key="3">
    <source>
        <dbReference type="Proteomes" id="UP000323646"/>
    </source>
</evidence>
<dbReference type="Proteomes" id="UP000323646">
    <property type="component" value="Unassembled WGS sequence"/>
</dbReference>
<dbReference type="Pfam" id="PF00480">
    <property type="entry name" value="ROK"/>
    <property type="match status" value="1"/>
</dbReference>
<dbReference type="AlphaFoldDB" id="A0A5D6WB27"/>
<dbReference type="SUPFAM" id="SSF53067">
    <property type="entry name" value="Actin-like ATPase domain"/>
    <property type="match status" value="1"/>
</dbReference>
<evidence type="ECO:0000313" key="2">
    <source>
        <dbReference type="EMBL" id="TYZ23928.1"/>
    </source>
</evidence>
<dbReference type="Gene3D" id="3.30.420.40">
    <property type="match status" value="2"/>
</dbReference>
<dbReference type="InterPro" id="IPR043129">
    <property type="entry name" value="ATPase_NBD"/>
</dbReference>
<dbReference type="RefSeq" id="WP_149170857.1">
    <property type="nucleotide sequence ID" value="NZ_VTOY01000002.1"/>
</dbReference>
<proteinExistence type="inferred from homology"/>
<comment type="similarity">
    <text evidence="1">Belongs to the ROK (NagC/XylR) family.</text>
</comment>